<dbReference type="SUPFAM" id="SSF48498">
    <property type="entry name" value="Tetracyclin repressor-like, C-terminal domain"/>
    <property type="match status" value="1"/>
</dbReference>
<dbReference type="InterPro" id="IPR009057">
    <property type="entry name" value="Homeodomain-like_sf"/>
</dbReference>
<accession>A0ABX0GA68</accession>
<reference evidence="6 7" key="1">
    <citation type="journal article" date="2022" name="Microorganisms">
        <title>Genome Sequence and Characterization of a Xanthorhodopsin-Containing, Aerobic Anoxygenic Phototrophic Rhodobacter Species, Isolated from Mesophilic Conditions at Yellowstone National Park.</title>
        <authorList>
            <person name="Kyndt J.A."/>
            <person name="Robertson S."/>
            <person name="Shoffstall I.B."/>
            <person name="Ramaley R.F."/>
            <person name="Meyer T.E."/>
        </authorList>
    </citation>
    <scope>NUCLEOTIDE SEQUENCE [LARGE SCALE GENOMIC DNA]</scope>
    <source>
        <strain evidence="6 7">M37P</strain>
    </source>
</reference>
<dbReference type="PROSITE" id="PS50977">
    <property type="entry name" value="HTH_TETR_2"/>
    <property type="match status" value="1"/>
</dbReference>
<feature type="DNA-binding region" description="H-T-H motif" evidence="4">
    <location>
        <begin position="32"/>
        <end position="51"/>
    </location>
</feature>
<dbReference type="Gene3D" id="1.10.357.10">
    <property type="entry name" value="Tetracycline Repressor, domain 2"/>
    <property type="match status" value="1"/>
</dbReference>
<proteinExistence type="predicted"/>
<dbReference type="Pfam" id="PF00440">
    <property type="entry name" value="TetR_N"/>
    <property type="match status" value="1"/>
</dbReference>
<evidence type="ECO:0000313" key="7">
    <source>
        <dbReference type="Proteomes" id="UP001515660"/>
    </source>
</evidence>
<dbReference type="RefSeq" id="WP_166404224.1">
    <property type="nucleotide sequence ID" value="NZ_JAANHS010000017.1"/>
</dbReference>
<evidence type="ECO:0000313" key="6">
    <source>
        <dbReference type="EMBL" id="NHB78215.1"/>
    </source>
</evidence>
<keyword evidence="1" id="KW-0805">Transcription regulation</keyword>
<keyword evidence="7" id="KW-1185">Reference proteome</keyword>
<comment type="caution">
    <text evidence="6">The sequence shown here is derived from an EMBL/GenBank/DDBJ whole genome shotgun (WGS) entry which is preliminary data.</text>
</comment>
<protein>
    <submittedName>
        <fullName evidence="6">TetR/AcrR family transcriptional regulator</fullName>
    </submittedName>
</protein>
<organism evidence="6 7">
    <name type="scientific">Rhodobacter calidifons</name>
    <dbReference type="NCBI Taxonomy" id="2715277"/>
    <lineage>
        <taxon>Bacteria</taxon>
        <taxon>Pseudomonadati</taxon>
        <taxon>Pseudomonadota</taxon>
        <taxon>Alphaproteobacteria</taxon>
        <taxon>Rhodobacterales</taxon>
        <taxon>Rhodobacter group</taxon>
        <taxon>Rhodobacter</taxon>
    </lineage>
</organism>
<dbReference type="InterPro" id="IPR025996">
    <property type="entry name" value="MT1864/Rv1816-like_C"/>
</dbReference>
<dbReference type="PANTHER" id="PTHR30055">
    <property type="entry name" value="HTH-TYPE TRANSCRIPTIONAL REGULATOR RUTR"/>
    <property type="match status" value="1"/>
</dbReference>
<dbReference type="PANTHER" id="PTHR30055:SF220">
    <property type="entry name" value="TETR-FAMILY REGULATORY PROTEIN"/>
    <property type="match status" value="1"/>
</dbReference>
<gene>
    <name evidence="6" type="ORF">G8O29_15955</name>
</gene>
<evidence type="ECO:0000256" key="2">
    <source>
        <dbReference type="ARBA" id="ARBA00023125"/>
    </source>
</evidence>
<sequence length="203" mass="21699">MSQKPYHHGDLRAALLAAAEAELAEKGVEGFSLRSVAKRAGVSHAAPAHHFGDTGGLLTALAVEGFTRFQDTLDAREQGATDDRDRAVRAGLGYLEFALARPALFRLIFSSARPDYAAPELTAAASRAYDHLVGLIRALGGDETDVIALWATSHGIADLSAGHKMRTLQGKSLAEREAMIRSVLLRCLPAAAPEFSRIPDRSL</sequence>
<dbReference type="InterPro" id="IPR036271">
    <property type="entry name" value="Tet_transcr_reg_TetR-rel_C_sf"/>
</dbReference>
<evidence type="ECO:0000256" key="4">
    <source>
        <dbReference type="PROSITE-ProRule" id="PRU00335"/>
    </source>
</evidence>
<dbReference type="SUPFAM" id="SSF46689">
    <property type="entry name" value="Homeodomain-like"/>
    <property type="match status" value="1"/>
</dbReference>
<keyword evidence="3" id="KW-0804">Transcription</keyword>
<dbReference type="EMBL" id="JAANHS010000017">
    <property type="protein sequence ID" value="NHB78215.1"/>
    <property type="molecule type" value="Genomic_DNA"/>
</dbReference>
<dbReference type="InterPro" id="IPR001647">
    <property type="entry name" value="HTH_TetR"/>
</dbReference>
<dbReference type="Pfam" id="PF13305">
    <property type="entry name" value="TetR_C_33"/>
    <property type="match status" value="1"/>
</dbReference>
<evidence type="ECO:0000259" key="5">
    <source>
        <dbReference type="PROSITE" id="PS50977"/>
    </source>
</evidence>
<feature type="domain" description="HTH tetR-type" evidence="5">
    <location>
        <begin position="9"/>
        <end position="69"/>
    </location>
</feature>
<evidence type="ECO:0000256" key="3">
    <source>
        <dbReference type="ARBA" id="ARBA00023163"/>
    </source>
</evidence>
<keyword evidence="2 4" id="KW-0238">DNA-binding</keyword>
<dbReference type="InterPro" id="IPR050109">
    <property type="entry name" value="HTH-type_TetR-like_transc_reg"/>
</dbReference>
<name>A0ABX0GA68_9RHOB</name>
<dbReference type="Proteomes" id="UP001515660">
    <property type="component" value="Unassembled WGS sequence"/>
</dbReference>
<evidence type="ECO:0000256" key="1">
    <source>
        <dbReference type="ARBA" id="ARBA00023015"/>
    </source>
</evidence>